<keyword evidence="1" id="KW-1133">Transmembrane helix</keyword>
<dbReference type="Proteomes" id="UP001215598">
    <property type="component" value="Unassembled WGS sequence"/>
</dbReference>
<dbReference type="EMBL" id="JARKIB010000190">
    <property type="protein sequence ID" value="KAJ7725904.1"/>
    <property type="molecule type" value="Genomic_DNA"/>
</dbReference>
<organism evidence="2 4">
    <name type="scientific">Mycena metata</name>
    <dbReference type="NCBI Taxonomy" id="1033252"/>
    <lineage>
        <taxon>Eukaryota</taxon>
        <taxon>Fungi</taxon>
        <taxon>Dikarya</taxon>
        <taxon>Basidiomycota</taxon>
        <taxon>Agaricomycotina</taxon>
        <taxon>Agaricomycetes</taxon>
        <taxon>Agaricomycetidae</taxon>
        <taxon>Agaricales</taxon>
        <taxon>Marasmiineae</taxon>
        <taxon>Mycenaceae</taxon>
        <taxon>Mycena</taxon>
    </lineage>
</organism>
<name>A0AAD7MEM9_9AGAR</name>
<sequence>MQSLPGSTTYKARLSVSPRQTPRRSLLTVCSTRVSSQMDDGKCSLSSSILVDGISVLCPPPVVSDSGSTNFKRVKSWSVPVLSPRLLNARVAAVVLFSVAVVGRQGLGLMVVIRALVIARVLRHHKALVFAWYLTSERENWWALVEIYLW</sequence>
<gene>
    <name evidence="2" type="ORF">B0H16DRAFT_1619534</name>
    <name evidence="3" type="ORF">B0H16DRAFT_275002</name>
</gene>
<evidence type="ECO:0000313" key="3">
    <source>
        <dbReference type="EMBL" id="KAJ7725904.1"/>
    </source>
</evidence>
<evidence type="ECO:0000256" key="1">
    <source>
        <dbReference type="SAM" id="Phobius"/>
    </source>
</evidence>
<protein>
    <submittedName>
        <fullName evidence="2">Uncharacterized protein</fullName>
    </submittedName>
</protein>
<keyword evidence="1" id="KW-0812">Transmembrane</keyword>
<evidence type="ECO:0000313" key="2">
    <source>
        <dbReference type="EMBL" id="KAJ7714081.1"/>
    </source>
</evidence>
<accession>A0AAD7MEM9</accession>
<proteinExistence type="predicted"/>
<comment type="caution">
    <text evidence="2">The sequence shown here is derived from an EMBL/GenBank/DDBJ whole genome shotgun (WGS) entry which is preliminary data.</text>
</comment>
<dbReference type="EMBL" id="JARKIB010000331">
    <property type="protein sequence ID" value="KAJ7714081.1"/>
    <property type="molecule type" value="Genomic_DNA"/>
</dbReference>
<keyword evidence="1" id="KW-0472">Membrane</keyword>
<reference evidence="2" key="1">
    <citation type="submission" date="2023-03" db="EMBL/GenBank/DDBJ databases">
        <title>Massive genome expansion in bonnet fungi (Mycena s.s.) driven by repeated elements and novel gene families across ecological guilds.</title>
        <authorList>
            <consortium name="Lawrence Berkeley National Laboratory"/>
            <person name="Harder C.B."/>
            <person name="Miyauchi S."/>
            <person name="Viragh M."/>
            <person name="Kuo A."/>
            <person name="Thoen E."/>
            <person name="Andreopoulos B."/>
            <person name="Lu D."/>
            <person name="Skrede I."/>
            <person name="Drula E."/>
            <person name="Henrissat B."/>
            <person name="Morin E."/>
            <person name="Kohler A."/>
            <person name="Barry K."/>
            <person name="LaButti K."/>
            <person name="Morin E."/>
            <person name="Salamov A."/>
            <person name="Lipzen A."/>
            <person name="Mereny Z."/>
            <person name="Hegedus B."/>
            <person name="Baldrian P."/>
            <person name="Stursova M."/>
            <person name="Weitz H."/>
            <person name="Taylor A."/>
            <person name="Grigoriev I.V."/>
            <person name="Nagy L.G."/>
            <person name="Martin F."/>
            <person name="Kauserud H."/>
        </authorList>
    </citation>
    <scope>NUCLEOTIDE SEQUENCE</scope>
    <source>
        <strain evidence="2">CBHHK182m</strain>
    </source>
</reference>
<evidence type="ECO:0000313" key="4">
    <source>
        <dbReference type="Proteomes" id="UP001215598"/>
    </source>
</evidence>
<keyword evidence="4" id="KW-1185">Reference proteome</keyword>
<feature type="transmembrane region" description="Helical" evidence="1">
    <location>
        <begin position="91"/>
        <end position="117"/>
    </location>
</feature>
<dbReference type="AlphaFoldDB" id="A0AAD7MEM9"/>